<name>A0A6G1K975_9PLEO</name>
<dbReference type="GO" id="GO:0005634">
    <property type="term" value="C:nucleus"/>
    <property type="evidence" value="ECO:0007669"/>
    <property type="project" value="UniProtKB-SubCell"/>
</dbReference>
<dbReference type="OrthoDB" id="3919494at2759"/>
<keyword evidence="7 10" id="KW-0238">DNA-binding</keyword>
<proteinExistence type="inferred from homology"/>
<dbReference type="InterPro" id="IPR009072">
    <property type="entry name" value="Histone-fold"/>
</dbReference>
<organism evidence="12 13">
    <name type="scientific">Pleomassaria siparia CBS 279.74</name>
    <dbReference type="NCBI Taxonomy" id="1314801"/>
    <lineage>
        <taxon>Eukaryota</taxon>
        <taxon>Fungi</taxon>
        <taxon>Dikarya</taxon>
        <taxon>Ascomycota</taxon>
        <taxon>Pezizomycotina</taxon>
        <taxon>Dothideomycetes</taxon>
        <taxon>Pleosporomycetidae</taxon>
        <taxon>Pleosporales</taxon>
        <taxon>Pleomassariaceae</taxon>
        <taxon>Pleomassaria</taxon>
    </lineage>
</organism>
<accession>A0A6G1K975</accession>
<keyword evidence="13" id="KW-1185">Reference proteome</keyword>
<keyword evidence="8 10" id="KW-0539">Nucleus</keyword>
<dbReference type="SUPFAM" id="SSF47113">
    <property type="entry name" value="Histone-fold"/>
    <property type="match status" value="1"/>
</dbReference>
<comment type="function">
    <text evidence="1 10">Core component of nucleosome. Nucleosomes wrap and compact DNA into chromatin, limiting DNA accessibility to the cellular machineries which require DNA as a template. Histones thereby play a central role in transcription regulation, DNA repair, DNA replication and chromosomal stability. DNA accessibility is regulated via a complex set of post-translational modifications of histones, also called histone code, and nucleosome remodeling.</text>
</comment>
<evidence type="ECO:0000256" key="3">
    <source>
        <dbReference type="ARBA" id="ARBA00004286"/>
    </source>
</evidence>
<keyword evidence="6 10" id="KW-0158">Chromosome</keyword>
<dbReference type="Gene3D" id="1.10.20.10">
    <property type="entry name" value="Histone, subunit A"/>
    <property type="match status" value="1"/>
</dbReference>
<dbReference type="EMBL" id="MU005771">
    <property type="protein sequence ID" value="KAF2708917.1"/>
    <property type="molecule type" value="Genomic_DNA"/>
</dbReference>
<keyword evidence="9 10" id="KW-0544">Nucleosome core</keyword>
<dbReference type="AlphaFoldDB" id="A0A6G1K975"/>
<sequence>MVNDRRPGFLGSLGFRSVNNPSAASSSQSLPQRRPGEGAGGVGLGRGLGLGLGKGNAYKRHRKVLRDTIHGVTKGDIRRLARRGGVKRISATIYDDVRMALKQRLESILKDCVALAEHSGRKTVTVQDVIFTLNRLGNPLYGFDPSFRGVR</sequence>
<evidence type="ECO:0000256" key="4">
    <source>
        <dbReference type="ARBA" id="ARBA00006564"/>
    </source>
</evidence>
<feature type="compositionally biased region" description="Low complexity" evidence="11">
    <location>
        <begin position="20"/>
        <end position="33"/>
    </location>
</feature>
<protein>
    <recommendedName>
        <fullName evidence="10">Histone H4</fullName>
    </recommendedName>
</protein>
<comment type="subcellular location">
    <subcellularLocation>
        <location evidence="3">Chromosome</location>
    </subcellularLocation>
    <subcellularLocation>
        <location evidence="2">Nucleus</location>
    </subcellularLocation>
</comment>
<evidence type="ECO:0000256" key="11">
    <source>
        <dbReference type="SAM" id="MobiDB-lite"/>
    </source>
</evidence>
<dbReference type="GO" id="GO:0030527">
    <property type="term" value="F:structural constituent of chromatin"/>
    <property type="evidence" value="ECO:0007669"/>
    <property type="project" value="InterPro"/>
</dbReference>
<evidence type="ECO:0000313" key="13">
    <source>
        <dbReference type="Proteomes" id="UP000799428"/>
    </source>
</evidence>
<comment type="subunit">
    <text evidence="5 10">The nucleosome is a histone octamer containing two molecules each of H2A, H2B, H3 and H4 assembled in one H3-H4 heterotetramer and two H2A-H2B heterodimers. The octamer wraps approximately 147 bp of DNA.</text>
</comment>
<evidence type="ECO:0000313" key="12">
    <source>
        <dbReference type="EMBL" id="KAF2708917.1"/>
    </source>
</evidence>
<dbReference type="PANTHER" id="PTHR10484">
    <property type="entry name" value="HISTONE H4"/>
    <property type="match status" value="1"/>
</dbReference>
<dbReference type="Proteomes" id="UP000799428">
    <property type="component" value="Unassembled WGS sequence"/>
</dbReference>
<dbReference type="GO" id="GO:0003677">
    <property type="term" value="F:DNA binding"/>
    <property type="evidence" value="ECO:0007669"/>
    <property type="project" value="UniProtKB-KW"/>
</dbReference>
<dbReference type="GO" id="GO:0046982">
    <property type="term" value="F:protein heterodimerization activity"/>
    <property type="evidence" value="ECO:0007669"/>
    <property type="project" value="InterPro"/>
</dbReference>
<evidence type="ECO:0000256" key="7">
    <source>
        <dbReference type="ARBA" id="ARBA00023125"/>
    </source>
</evidence>
<evidence type="ECO:0000256" key="5">
    <source>
        <dbReference type="ARBA" id="ARBA00011538"/>
    </source>
</evidence>
<dbReference type="PRINTS" id="PR00623">
    <property type="entry name" value="HISTONEH4"/>
</dbReference>
<feature type="region of interest" description="Disordered" evidence="11">
    <location>
        <begin position="20"/>
        <end position="39"/>
    </location>
</feature>
<dbReference type="CDD" id="cd22912">
    <property type="entry name" value="HFD_H4"/>
    <property type="match status" value="1"/>
</dbReference>
<dbReference type="GO" id="GO:0000786">
    <property type="term" value="C:nucleosome"/>
    <property type="evidence" value="ECO:0007669"/>
    <property type="project" value="UniProtKB-KW"/>
</dbReference>
<reference evidence="12" key="1">
    <citation type="journal article" date="2020" name="Stud. Mycol.">
        <title>101 Dothideomycetes genomes: a test case for predicting lifestyles and emergence of pathogens.</title>
        <authorList>
            <person name="Haridas S."/>
            <person name="Albert R."/>
            <person name="Binder M."/>
            <person name="Bloem J."/>
            <person name="Labutti K."/>
            <person name="Salamov A."/>
            <person name="Andreopoulos B."/>
            <person name="Baker S."/>
            <person name="Barry K."/>
            <person name="Bills G."/>
            <person name="Bluhm B."/>
            <person name="Cannon C."/>
            <person name="Castanera R."/>
            <person name="Culley D."/>
            <person name="Daum C."/>
            <person name="Ezra D."/>
            <person name="Gonzalez J."/>
            <person name="Henrissat B."/>
            <person name="Kuo A."/>
            <person name="Liang C."/>
            <person name="Lipzen A."/>
            <person name="Lutzoni F."/>
            <person name="Magnuson J."/>
            <person name="Mondo S."/>
            <person name="Nolan M."/>
            <person name="Ohm R."/>
            <person name="Pangilinan J."/>
            <person name="Park H.-J."/>
            <person name="Ramirez L."/>
            <person name="Alfaro M."/>
            <person name="Sun H."/>
            <person name="Tritt A."/>
            <person name="Yoshinaga Y."/>
            <person name="Zwiers L.-H."/>
            <person name="Turgeon B."/>
            <person name="Goodwin S."/>
            <person name="Spatafora J."/>
            <person name="Crous P."/>
            <person name="Grigoriev I."/>
        </authorList>
    </citation>
    <scope>NUCLEOTIDE SEQUENCE</scope>
    <source>
        <strain evidence="12">CBS 279.74</strain>
    </source>
</reference>
<dbReference type="InterPro" id="IPR001951">
    <property type="entry name" value="Histone_H4"/>
</dbReference>
<dbReference type="SMART" id="SM00417">
    <property type="entry name" value="H4"/>
    <property type="match status" value="1"/>
</dbReference>
<evidence type="ECO:0000256" key="9">
    <source>
        <dbReference type="ARBA" id="ARBA00023269"/>
    </source>
</evidence>
<evidence type="ECO:0000256" key="6">
    <source>
        <dbReference type="ARBA" id="ARBA00022454"/>
    </source>
</evidence>
<evidence type="ECO:0000256" key="10">
    <source>
        <dbReference type="RuleBase" id="RU000528"/>
    </source>
</evidence>
<dbReference type="FunFam" id="1.10.20.10:FF:000012">
    <property type="entry name" value="Histone H4"/>
    <property type="match status" value="1"/>
</dbReference>
<gene>
    <name evidence="12" type="ORF">K504DRAFT_534476</name>
</gene>
<evidence type="ECO:0000256" key="8">
    <source>
        <dbReference type="ARBA" id="ARBA00023242"/>
    </source>
</evidence>
<evidence type="ECO:0000256" key="1">
    <source>
        <dbReference type="ARBA" id="ARBA00002001"/>
    </source>
</evidence>
<comment type="similarity">
    <text evidence="4 10">Belongs to the histone H4 family.</text>
</comment>
<evidence type="ECO:0000256" key="2">
    <source>
        <dbReference type="ARBA" id="ARBA00004123"/>
    </source>
</evidence>